<feature type="non-terminal residue" evidence="1">
    <location>
        <position position="100"/>
    </location>
</feature>
<evidence type="ECO:0000313" key="1">
    <source>
        <dbReference type="EMBL" id="SVB94580.1"/>
    </source>
</evidence>
<gene>
    <name evidence="1" type="ORF">METZ01_LOCUS247434</name>
</gene>
<protein>
    <submittedName>
        <fullName evidence="1">Uncharacterized protein</fullName>
    </submittedName>
</protein>
<dbReference type="AlphaFoldDB" id="A0A382I4J0"/>
<sequence length="100" mass="11155">MSARTDVKHTIFGSLDDLAEIRYGRLIQVDDAVRRHVELEHLASSDTINIAVPATCEMDDAVCFRDAHEGRARVIHFPALDDTPLLRTEGEEVSRIGRAV</sequence>
<name>A0A382I4J0_9ZZZZ</name>
<dbReference type="EMBL" id="UINC01065184">
    <property type="protein sequence ID" value="SVB94580.1"/>
    <property type="molecule type" value="Genomic_DNA"/>
</dbReference>
<reference evidence="1" key="1">
    <citation type="submission" date="2018-05" db="EMBL/GenBank/DDBJ databases">
        <authorList>
            <person name="Lanie J.A."/>
            <person name="Ng W.-L."/>
            <person name="Kazmierczak K.M."/>
            <person name="Andrzejewski T.M."/>
            <person name="Davidsen T.M."/>
            <person name="Wayne K.J."/>
            <person name="Tettelin H."/>
            <person name="Glass J.I."/>
            <person name="Rusch D."/>
            <person name="Podicherti R."/>
            <person name="Tsui H.-C.T."/>
            <person name="Winkler M.E."/>
        </authorList>
    </citation>
    <scope>NUCLEOTIDE SEQUENCE</scope>
</reference>
<proteinExistence type="predicted"/>
<accession>A0A382I4J0</accession>
<organism evidence="1">
    <name type="scientific">marine metagenome</name>
    <dbReference type="NCBI Taxonomy" id="408172"/>
    <lineage>
        <taxon>unclassified sequences</taxon>
        <taxon>metagenomes</taxon>
        <taxon>ecological metagenomes</taxon>
    </lineage>
</organism>